<comment type="caution">
    <text evidence="2">The sequence shown here is derived from an EMBL/GenBank/DDBJ whole genome shotgun (WGS) entry which is preliminary data.</text>
</comment>
<evidence type="ECO:0000256" key="1">
    <source>
        <dbReference type="SAM" id="MobiDB-lite"/>
    </source>
</evidence>
<dbReference type="AlphaFoldDB" id="A0AAD7QVT9"/>
<dbReference type="Proteomes" id="UP001217417">
    <property type="component" value="Unassembled WGS sequence"/>
</dbReference>
<dbReference type="GeneID" id="80885828"/>
<sequence>MTDNLDQPNACVVSPSISPGSNGSRKESTSSPCPELPAPPQSIYTDRLAMFTVRVNPLVVLSYGTNTMIYRDPQTNLGEPGEKWHDLELMALILAYEVAVNALRNGSSLGFFAIVEDVWRKIMVRLELPVKPSIGPMYLEHVWMNIIASFRTITYHMSKTGSPSWYDYSNGYHARILHGLPSITPQIYYELESRFSGSFTQFLHSLNDSPPPVLPLVLGGRYITRSGCRSHATQISEPNQPTGPSSSGKTKRSPSSVNSSRAQSTSDPSRAIQPINSPADSLRSCFRTSFTRIVARRMEDMNCIDQALAMSLLTEGAQSKMGSEIASVLEEYMEFEEMNMCRRQVACEELLLCGHSVDSVASNK</sequence>
<evidence type="ECO:0000313" key="3">
    <source>
        <dbReference type="Proteomes" id="UP001217417"/>
    </source>
</evidence>
<dbReference type="RefSeq" id="XP_056045919.1">
    <property type="nucleotide sequence ID" value="XM_056190662.1"/>
</dbReference>
<accession>A0AAD7QVT9</accession>
<gene>
    <name evidence="2" type="ORF">POJ06DRAFT_298815</name>
</gene>
<evidence type="ECO:0000313" key="2">
    <source>
        <dbReference type="EMBL" id="KAJ8102469.1"/>
    </source>
</evidence>
<protein>
    <submittedName>
        <fullName evidence="2">Uncharacterized protein</fullName>
    </submittedName>
</protein>
<organism evidence="2 3">
    <name type="scientific">Lipomyces tetrasporus</name>
    <dbReference type="NCBI Taxonomy" id="54092"/>
    <lineage>
        <taxon>Eukaryota</taxon>
        <taxon>Fungi</taxon>
        <taxon>Dikarya</taxon>
        <taxon>Ascomycota</taxon>
        <taxon>Saccharomycotina</taxon>
        <taxon>Lipomycetes</taxon>
        <taxon>Lipomycetales</taxon>
        <taxon>Lipomycetaceae</taxon>
        <taxon>Lipomyces</taxon>
    </lineage>
</organism>
<proteinExistence type="predicted"/>
<dbReference type="EMBL" id="JARPMG010000002">
    <property type="protein sequence ID" value="KAJ8102469.1"/>
    <property type="molecule type" value="Genomic_DNA"/>
</dbReference>
<feature type="compositionally biased region" description="Polar residues" evidence="1">
    <location>
        <begin position="231"/>
        <end position="240"/>
    </location>
</feature>
<feature type="compositionally biased region" description="Polar residues" evidence="1">
    <location>
        <begin position="257"/>
        <end position="276"/>
    </location>
</feature>
<feature type="region of interest" description="Disordered" evidence="1">
    <location>
        <begin position="1"/>
        <end position="38"/>
    </location>
</feature>
<keyword evidence="3" id="KW-1185">Reference proteome</keyword>
<feature type="region of interest" description="Disordered" evidence="1">
    <location>
        <begin position="230"/>
        <end position="276"/>
    </location>
</feature>
<reference evidence="2" key="1">
    <citation type="submission" date="2023-03" db="EMBL/GenBank/DDBJ databases">
        <title>Near-Complete genome sequence of Lipomyces tetrasporous NRRL Y-64009, an oleaginous yeast capable of growing on lignocellulosic hydrolysates.</title>
        <authorList>
            <consortium name="Lawrence Berkeley National Laboratory"/>
            <person name="Jagtap S.S."/>
            <person name="Liu J.-J."/>
            <person name="Walukiewicz H.E."/>
            <person name="Pangilinan J."/>
            <person name="Lipzen A."/>
            <person name="Ahrendt S."/>
            <person name="Koriabine M."/>
            <person name="Cobaugh K."/>
            <person name="Salamov A."/>
            <person name="Yoshinaga Y."/>
            <person name="Ng V."/>
            <person name="Daum C."/>
            <person name="Grigoriev I.V."/>
            <person name="Slininger P.J."/>
            <person name="Dien B.S."/>
            <person name="Jin Y.-S."/>
            <person name="Rao C.V."/>
        </authorList>
    </citation>
    <scope>NUCLEOTIDE SEQUENCE</scope>
    <source>
        <strain evidence="2">NRRL Y-64009</strain>
    </source>
</reference>
<name>A0AAD7QVT9_9ASCO</name>
<feature type="compositionally biased region" description="Low complexity" evidence="1">
    <location>
        <begin position="242"/>
        <end position="256"/>
    </location>
</feature>